<dbReference type="EMBL" id="SRLO01000055">
    <property type="protein sequence ID" value="TNN80405.1"/>
    <property type="molecule type" value="Genomic_DNA"/>
</dbReference>
<dbReference type="Proteomes" id="UP000314294">
    <property type="component" value="Unassembled WGS sequence"/>
</dbReference>
<evidence type="ECO:0000313" key="2">
    <source>
        <dbReference type="Proteomes" id="UP000314294"/>
    </source>
</evidence>
<dbReference type="AlphaFoldDB" id="A0A4Z2IR51"/>
<reference evidence="1 2" key="1">
    <citation type="submission" date="2019-03" db="EMBL/GenBank/DDBJ databases">
        <title>First draft genome of Liparis tanakae, snailfish: a comprehensive survey of snailfish specific genes.</title>
        <authorList>
            <person name="Kim W."/>
            <person name="Song I."/>
            <person name="Jeong J.-H."/>
            <person name="Kim D."/>
            <person name="Kim S."/>
            <person name="Ryu S."/>
            <person name="Song J.Y."/>
            <person name="Lee S.K."/>
        </authorList>
    </citation>
    <scope>NUCLEOTIDE SEQUENCE [LARGE SCALE GENOMIC DNA]</scope>
    <source>
        <tissue evidence="1">Muscle</tissue>
    </source>
</reference>
<protein>
    <submittedName>
        <fullName evidence="1">Uncharacterized protein</fullName>
    </submittedName>
</protein>
<organism evidence="1 2">
    <name type="scientific">Liparis tanakae</name>
    <name type="common">Tanaka's snailfish</name>
    <dbReference type="NCBI Taxonomy" id="230148"/>
    <lineage>
        <taxon>Eukaryota</taxon>
        <taxon>Metazoa</taxon>
        <taxon>Chordata</taxon>
        <taxon>Craniata</taxon>
        <taxon>Vertebrata</taxon>
        <taxon>Euteleostomi</taxon>
        <taxon>Actinopterygii</taxon>
        <taxon>Neopterygii</taxon>
        <taxon>Teleostei</taxon>
        <taxon>Neoteleostei</taxon>
        <taxon>Acanthomorphata</taxon>
        <taxon>Eupercaria</taxon>
        <taxon>Perciformes</taxon>
        <taxon>Cottioidei</taxon>
        <taxon>Cottales</taxon>
        <taxon>Liparidae</taxon>
        <taxon>Liparis</taxon>
    </lineage>
</organism>
<keyword evidence="2" id="KW-1185">Reference proteome</keyword>
<name>A0A4Z2IR51_9TELE</name>
<sequence>MTPCRRFTPAMTVPWNSCGATISTAMMGSRMAVLAFSIAEESAWEAASTKGRQPRRIGVNR</sequence>
<proteinExistence type="predicted"/>
<accession>A0A4Z2IR51</accession>
<comment type="caution">
    <text evidence="1">The sequence shown here is derived from an EMBL/GenBank/DDBJ whole genome shotgun (WGS) entry which is preliminary data.</text>
</comment>
<evidence type="ECO:0000313" key="1">
    <source>
        <dbReference type="EMBL" id="TNN80405.1"/>
    </source>
</evidence>
<gene>
    <name evidence="1" type="ORF">EYF80_009429</name>
</gene>